<dbReference type="GO" id="GO:0004386">
    <property type="term" value="F:helicase activity"/>
    <property type="evidence" value="ECO:0007669"/>
    <property type="project" value="UniProtKB-KW"/>
</dbReference>
<evidence type="ECO:0000259" key="1">
    <source>
        <dbReference type="Pfam" id="PF13625"/>
    </source>
</evidence>
<dbReference type="InterPro" id="IPR032830">
    <property type="entry name" value="XPB/Ssl2_N"/>
</dbReference>
<dbReference type="RefSeq" id="WP_213171480.1">
    <property type="nucleotide sequence ID" value="NZ_CP070496.1"/>
</dbReference>
<feature type="domain" description="Helicase XPB/Ssl2 N-terminal" evidence="1">
    <location>
        <begin position="485"/>
        <end position="607"/>
    </location>
</feature>
<keyword evidence="2" id="KW-0378">Hydrolase</keyword>
<dbReference type="KEGG" id="nav:JQS30_00565"/>
<keyword evidence="2" id="KW-0347">Helicase</keyword>
<reference evidence="2" key="1">
    <citation type="submission" date="2021-02" db="EMBL/GenBank/DDBJ databases">
        <title>Natronoglycomyces albus gen. nov., sp. nov, a haloalkaliphilic actinobacterium from a soda solonchak soil.</title>
        <authorList>
            <person name="Sorokin D.Y."/>
            <person name="Khijniak T.V."/>
            <person name="Zakharycheva A.P."/>
            <person name="Boueva O.V."/>
            <person name="Ariskina E.V."/>
            <person name="Hahnke R.L."/>
            <person name="Bunk B."/>
            <person name="Sproer C."/>
            <person name="Schumann P."/>
            <person name="Evtushenko L.I."/>
            <person name="Kublanov I.V."/>
        </authorList>
    </citation>
    <scope>NUCLEOTIDE SEQUENCE</scope>
    <source>
        <strain evidence="2">DSM 106290</strain>
    </source>
</reference>
<organism evidence="2 3">
    <name type="scientific">Natronoglycomyces albus</name>
    <dbReference type="NCBI Taxonomy" id="2811108"/>
    <lineage>
        <taxon>Bacteria</taxon>
        <taxon>Bacillati</taxon>
        <taxon>Actinomycetota</taxon>
        <taxon>Actinomycetes</taxon>
        <taxon>Glycomycetales</taxon>
        <taxon>Glycomycetaceae</taxon>
        <taxon>Natronoglycomyces</taxon>
    </lineage>
</organism>
<proteinExistence type="predicted"/>
<keyword evidence="3" id="KW-1185">Reference proteome</keyword>
<dbReference type="EMBL" id="CP070496">
    <property type="protein sequence ID" value="QSB05472.1"/>
    <property type="molecule type" value="Genomic_DNA"/>
</dbReference>
<keyword evidence="2" id="KW-0067">ATP-binding</keyword>
<dbReference type="AlphaFoldDB" id="A0A895XNX8"/>
<name>A0A895XNX8_9ACTN</name>
<gene>
    <name evidence="2" type="ORF">JQS30_00565</name>
</gene>
<sequence>MRPTPASSLRDELSRRDDRALATLLALRPDLAYPPPRDLAALAARATTTASLRKAVDNLNEAQLRLLEALTLATPAGATPTLSSIKSMGLDPHEWTQPLAQLRHQALLWGPEEDLRLPSDLPSVLGPYPAGLGRPAAQLDDDAAALAAVGARLRRTVLEAPTAAQQMLERLASGPPVGQVSDAFSPEENSAAAFLLDHHLVVPIGPTTVELPREMGVLLRREAGPLGRSRPQPPQLDELPANLTSGPGSVATQADNVLTQVEDLLNMLAETPAKPLRTGGVGTTVLRRLATSLGRSPKEIASLLETTYSAGLLGLSDDGFLPSRNFDSWRALPRAQRWTRLAQAWLLTTRDLSRLEEDTNTAARPAVLGNGLERTNLPWVRSQVLHWLIDSCGTSEDICDLARWLWPRKNLAECVATTIAEAQQWGLLVIASVKPGPPLTLTSYAAQLLADLERNVDDDPLGFERDDTAETVLSIHLPETTDQIVVQSDLSIMVTGTPSASLFTELELLADRDPKGANVTVWRLNEASIRRALDSGYDIDEVEKRLVERSDKPLPQPVRYLLTGVAKQHGGTRVGVASTYIRSDSPEELAQILADSRLSDLKLRQLAPTVLVTATARRTLMERLRATGRSPVAEDAAGEVLVDRRQARRAEHPEIPDTVQRKQTTTPAALLAIAEDARAGENT</sequence>
<evidence type="ECO:0000313" key="3">
    <source>
        <dbReference type="Proteomes" id="UP000662939"/>
    </source>
</evidence>
<keyword evidence="2" id="KW-0547">Nucleotide-binding</keyword>
<dbReference type="Pfam" id="PF13625">
    <property type="entry name" value="Helicase_C_3"/>
    <property type="match status" value="1"/>
</dbReference>
<accession>A0A895XNX8</accession>
<protein>
    <submittedName>
        <fullName evidence="2">Helicase-associated domain-containing protein</fullName>
    </submittedName>
</protein>
<dbReference type="Proteomes" id="UP000662939">
    <property type="component" value="Chromosome"/>
</dbReference>
<evidence type="ECO:0000313" key="2">
    <source>
        <dbReference type="EMBL" id="QSB05472.1"/>
    </source>
</evidence>